<organism evidence="2">
    <name type="scientific">bioreactor metagenome</name>
    <dbReference type="NCBI Taxonomy" id="1076179"/>
    <lineage>
        <taxon>unclassified sequences</taxon>
        <taxon>metagenomes</taxon>
        <taxon>ecological metagenomes</taxon>
    </lineage>
</organism>
<gene>
    <name evidence="2" type="ORF">SDC9_207520</name>
</gene>
<dbReference type="AlphaFoldDB" id="A0A645J804"/>
<feature type="compositionally biased region" description="Basic and acidic residues" evidence="1">
    <location>
        <begin position="8"/>
        <end position="22"/>
    </location>
</feature>
<dbReference type="EMBL" id="VSSQ01134230">
    <property type="protein sequence ID" value="MPN59798.1"/>
    <property type="molecule type" value="Genomic_DNA"/>
</dbReference>
<protein>
    <submittedName>
        <fullName evidence="2">Uncharacterized protein</fullName>
    </submittedName>
</protein>
<sequence length="54" mass="5892">MVQPSDVRPADQVEQRAGGDRFLVDDSVDVDGAFQAHVEVVENDGEHAPRSCKL</sequence>
<feature type="region of interest" description="Disordered" evidence="1">
    <location>
        <begin position="1"/>
        <end position="22"/>
    </location>
</feature>
<name>A0A645J804_9ZZZZ</name>
<comment type="caution">
    <text evidence="2">The sequence shown here is derived from an EMBL/GenBank/DDBJ whole genome shotgun (WGS) entry which is preliminary data.</text>
</comment>
<evidence type="ECO:0000256" key="1">
    <source>
        <dbReference type="SAM" id="MobiDB-lite"/>
    </source>
</evidence>
<proteinExistence type="predicted"/>
<reference evidence="2" key="1">
    <citation type="submission" date="2019-08" db="EMBL/GenBank/DDBJ databases">
        <authorList>
            <person name="Kucharzyk K."/>
            <person name="Murdoch R.W."/>
            <person name="Higgins S."/>
            <person name="Loffler F."/>
        </authorList>
    </citation>
    <scope>NUCLEOTIDE SEQUENCE</scope>
</reference>
<evidence type="ECO:0000313" key="2">
    <source>
        <dbReference type="EMBL" id="MPN59798.1"/>
    </source>
</evidence>
<accession>A0A645J804</accession>